<sequence>MLPSELWLRIFEIAARWDPLHVDIEFLREDKRNRVLLALAYTCRQWLPLALHILYREIFLSGWDYHDEEGRYCAGTRLPMKRLVSTLSLLTARRSALPRTVQVLHVAIGRYQYPSSSYDYCLHCDFVSVAEAVSLCPAMRHLSLRVHCEPTGHTWSIPPAAIRIFTKADNIEQLTYSDQQDTQVLDRLRTIAAMRAAAASGSDFATYAVSPSLKPLFQLVSVSRGLRYLEVETSDADGSGGLSALSHANLEEFRLRMKGRQHPAPTPLHHLLDGAPALSAVVLSDAGPGQVYALPRRIKSLLLRGPEVALDLRDFHSLTHLGIEFPIYEEIHKSPALDTFARLPESLTHLTLYGEHNEHNLPVTAYSPRDDFSMQELLRSEIFRAHVQRLSHVQQWTIVVDPDVSLRVPDALSKPSRAANRLSLHVVQMASRPWEKVKRPMPRHVS</sequence>
<keyword evidence="2" id="KW-1185">Reference proteome</keyword>
<protein>
    <recommendedName>
        <fullName evidence="3">F-box domain-containing protein</fullName>
    </recommendedName>
</protein>
<accession>A0A165I5H2</accession>
<proteinExistence type="predicted"/>
<reference evidence="1 2" key="1">
    <citation type="journal article" date="2016" name="Mol. Biol. Evol.">
        <title>Comparative Genomics of Early-Diverging Mushroom-Forming Fungi Provides Insights into the Origins of Lignocellulose Decay Capabilities.</title>
        <authorList>
            <person name="Nagy L.G."/>
            <person name="Riley R."/>
            <person name="Tritt A."/>
            <person name="Adam C."/>
            <person name="Daum C."/>
            <person name="Floudas D."/>
            <person name="Sun H."/>
            <person name="Yadav J.S."/>
            <person name="Pangilinan J."/>
            <person name="Larsson K.H."/>
            <person name="Matsuura K."/>
            <person name="Barry K."/>
            <person name="Labutti K."/>
            <person name="Kuo R."/>
            <person name="Ohm R.A."/>
            <person name="Bhattacharya S.S."/>
            <person name="Shirouzu T."/>
            <person name="Yoshinaga Y."/>
            <person name="Martin F.M."/>
            <person name="Grigoriev I.V."/>
            <person name="Hibbett D.S."/>
        </authorList>
    </citation>
    <scope>NUCLEOTIDE SEQUENCE [LARGE SCALE GENOMIC DNA]</scope>
    <source>
        <strain evidence="1 2">HHB12029</strain>
    </source>
</reference>
<dbReference type="OrthoDB" id="3304094at2759"/>
<dbReference type="AlphaFoldDB" id="A0A165I5H2"/>
<organism evidence="1 2">
    <name type="scientific">Exidia glandulosa HHB12029</name>
    <dbReference type="NCBI Taxonomy" id="1314781"/>
    <lineage>
        <taxon>Eukaryota</taxon>
        <taxon>Fungi</taxon>
        <taxon>Dikarya</taxon>
        <taxon>Basidiomycota</taxon>
        <taxon>Agaricomycotina</taxon>
        <taxon>Agaricomycetes</taxon>
        <taxon>Auriculariales</taxon>
        <taxon>Exidiaceae</taxon>
        <taxon>Exidia</taxon>
    </lineage>
</organism>
<dbReference type="Proteomes" id="UP000077266">
    <property type="component" value="Unassembled WGS sequence"/>
</dbReference>
<evidence type="ECO:0000313" key="2">
    <source>
        <dbReference type="Proteomes" id="UP000077266"/>
    </source>
</evidence>
<name>A0A165I5H2_EXIGL</name>
<gene>
    <name evidence="1" type="ORF">EXIGLDRAFT_692168</name>
</gene>
<dbReference type="EMBL" id="KV425999">
    <property type="protein sequence ID" value="KZV92926.1"/>
    <property type="molecule type" value="Genomic_DNA"/>
</dbReference>
<evidence type="ECO:0000313" key="1">
    <source>
        <dbReference type="EMBL" id="KZV92926.1"/>
    </source>
</evidence>
<dbReference type="InParanoid" id="A0A165I5H2"/>
<evidence type="ECO:0008006" key="3">
    <source>
        <dbReference type="Google" id="ProtNLM"/>
    </source>
</evidence>